<name>A0A6J5QIB0_9CAUD</name>
<dbReference type="EMBL" id="LR797067">
    <property type="protein sequence ID" value="CAB4184359.1"/>
    <property type="molecule type" value="Genomic_DNA"/>
</dbReference>
<proteinExistence type="predicted"/>
<gene>
    <name evidence="1" type="ORF">UFOVP1121_5</name>
    <name evidence="2" type="ORF">UFOVP1482_4</name>
</gene>
<organism evidence="1">
    <name type="scientific">uncultured Caudovirales phage</name>
    <dbReference type="NCBI Taxonomy" id="2100421"/>
    <lineage>
        <taxon>Viruses</taxon>
        <taxon>Duplodnaviria</taxon>
        <taxon>Heunggongvirae</taxon>
        <taxon>Uroviricota</taxon>
        <taxon>Caudoviricetes</taxon>
        <taxon>Peduoviridae</taxon>
        <taxon>Maltschvirus</taxon>
        <taxon>Maltschvirus maltsch</taxon>
    </lineage>
</organism>
<protein>
    <submittedName>
        <fullName evidence="1">Uncharacterized protein</fullName>
    </submittedName>
</protein>
<evidence type="ECO:0000313" key="2">
    <source>
        <dbReference type="EMBL" id="CAB4215233.1"/>
    </source>
</evidence>
<reference evidence="1" key="1">
    <citation type="submission" date="2020-05" db="EMBL/GenBank/DDBJ databases">
        <authorList>
            <person name="Chiriac C."/>
            <person name="Salcher M."/>
            <person name="Ghai R."/>
            <person name="Kavagutti S V."/>
        </authorList>
    </citation>
    <scope>NUCLEOTIDE SEQUENCE</scope>
</reference>
<dbReference type="EMBL" id="LR797421">
    <property type="protein sequence ID" value="CAB4215233.1"/>
    <property type="molecule type" value="Genomic_DNA"/>
</dbReference>
<sequence length="91" mass="10077">MTISQNQFTLGTVAELVCPADRNPQRVFLHNQETGTTKLIYFGNKDVTLANGVHIDVGETIQLNLNRGEALYAFSDPSGLKLGILRQKMDE</sequence>
<evidence type="ECO:0000313" key="1">
    <source>
        <dbReference type="EMBL" id="CAB4184359.1"/>
    </source>
</evidence>
<accession>A0A6J5QIB0</accession>